<proteinExistence type="predicted"/>
<keyword evidence="6" id="KW-1185">Reference proteome</keyword>
<dbReference type="SUPFAM" id="SSF48008">
    <property type="entry name" value="GntR ligand-binding domain-like"/>
    <property type="match status" value="1"/>
</dbReference>
<organism evidence="5 6">
    <name type="scientific">Leifsonella bigeumensis</name>
    <dbReference type="NCBI Taxonomy" id="433643"/>
    <lineage>
        <taxon>Bacteria</taxon>
        <taxon>Bacillati</taxon>
        <taxon>Actinomycetota</taxon>
        <taxon>Actinomycetes</taxon>
        <taxon>Micrococcales</taxon>
        <taxon>Microbacteriaceae</taxon>
        <taxon>Leifsonella</taxon>
    </lineage>
</organism>
<sequence length="235" mass="26179">MGQPFKTRHEAVFSRLRSDILTGRLQPGSKLPFSELCEHYEVSVGVLREALSRLLEQGLVRSAPQQGYFVTAISRSGLVHLTTARREIETLTFRLAIADGDTVWESEVLAAHHRLAQCPETTDDDPDRINEEWASQHQVFHETLLRGCGNPWLIDIAADLRASAELYRRWSVPKGHEHARDIAGEHRAITDAAIARDAELASALLARHISLTTELLLESGLVDDDADDAMTTRSV</sequence>
<feature type="domain" description="HTH gntR-type" evidence="4">
    <location>
        <begin position="6"/>
        <end position="73"/>
    </location>
</feature>
<evidence type="ECO:0000256" key="1">
    <source>
        <dbReference type="ARBA" id="ARBA00023015"/>
    </source>
</evidence>
<dbReference type="Gene3D" id="1.10.10.10">
    <property type="entry name" value="Winged helix-like DNA-binding domain superfamily/Winged helix DNA-binding domain"/>
    <property type="match status" value="1"/>
</dbReference>
<accession>A0ABP7FBD1</accession>
<name>A0ABP7FBD1_9MICO</name>
<dbReference type="InterPro" id="IPR000524">
    <property type="entry name" value="Tscrpt_reg_HTH_GntR"/>
</dbReference>
<evidence type="ECO:0000259" key="4">
    <source>
        <dbReference type="PROSITE" id="PS50949"/>
    </source>
</evidence>
<dbReference type="EMBL" id="BAABAE010000002">
    <property type="protein sequence ID" value="GAA3734229.1"/>
    <property type="molecule type" value="Genomic_DNA"/>
</dbReference>
<evidence type="ECO:0000313" key="5">
    <source>
        <dbReference type="EMBL" id="GAA3734229.1"/>
    </source>
</evidence>
<dbReference type="InterPro" id="IPR036388">
    <property type="entry name" value="WH-like_DNA-bd_sf"/>
</dbReference>
<protein>
    <submittedName>
        <fullName evidence="5">GntR family transcriptional regulator</fullName>
    </submittedName>
</protein>
<reference evidence="6" key="1">
    <citation type="journal article" date="2019" name="Int. J. Syst. Evol. Microbiol.">
        <title>The Global Catalogue of Microorganisms (GCM) 10K type strain sequencing project: providing services to taxonomists for standard genome sequencing and annotation.</title>
        <authorList>
            <consortium name="The Broad Institute Genomics Platform"/>
            <consortium name="The Broad Institute Genome Sequencing Center for Infectious Disease"/>
            <person name="Wu L."/>
            <person name="Ma J."/>
        </authorList>
    </citation>
    <scope>NUCLEOTIDE SEQUENCE [LARGE SCALE GENOMIC DNA]</scope>
    <source>
        <strain evidence="6">JCM 16949</strain>
    </source>
</reference>
<dbReference type="Proteomes" id="UP001501004">
    <property type="component" value="Unassembled WGS sequence"/>
</dbReference>
<evidence type="ECO:0000256" key="3">
    <source>
        <dbReference type="ARBA" id="ARBA00023163"/>
    </source>
</evidence>
<dbReference type="SUPFAM" id="SSF46785">
    <property type="entry name" value="Winged helix' DNA-binding domain"/>
    <property type="match status" value="1"/>
</dbReference>
<keyword evidence="3" id="KW-0804">Transcription</keyword>
<dbReference type="CDD" id="cd07377">
    <property type="entry name" value="WHTH_GntR"/>
    <property type="match status" value="1"/>
</dbReference>
<dbReference type="SMART" id="SM00345">
    <property type="entry name" value="HTH_GNTR"/>
    <property type="match status" value="1"/>
</dbReference>
<dbReference type="SMART" id="SM00895">
    <property type="entry name" value="FCD"/>
    <property type="match status" value="1"/>
</dbReference>
<dbReference type="InterPro" id="IPR011711">
    <property type="entry name" value="GntR_C"/>
</dbReference>
<dbReference type="PROSITE" id="PS50949">
    <property type="entry name" value="HTH_GNTR"/>
    <property type="match status" value="1"/>
</dbReference>
<dbReference type="PANTHER" id="PTHR43537">
    <property type="entry name" value="TRANSCRIPTIONAL REGULATOR, GNTR FAMILY"/>
    <property type="match status" value="1"/>
</dbReference>
<dbReference type="Pfam" id="PF07729">
    <property type="entry name" value="FCD"/>
    <property type="match status" value="1"/>
</dbReference>
<evidence type="ECO:0000313" key="6">
    <source>
        <dbReference type="Proteomes" id="UP001501004"/>
    </source>
</evidence>
<dbReference type="InterPro" id="IPR036390">
    <property type="entry name" value="WH_DNA-bd_sf"/>
</dbReference>
<dbReference type="InterPro" id="IPR008920">
    <property type="entry name" value="TF_FadR/GntR_C"/>
</dbReference>
<keyword evidence="2" id="KW-0238">DNA-binding</keyword>
<dbReference type="PANTHER" id="PTHR43537:SF20">
    <property type="entry name" value="HTH-TYPE TRANSCRIPTIONAL REPRESSOR GLAR"/>
    <property type="match status" value="1"/>
</dbReference>
<keyword evidence="1" id="KW-0805">Transcription regulation</keyword>
<gene>
    <name evidence="5" type="ORF">GCM10022239_07930</name>
</gene>
<dbReference type="Gene3D" id="1.20.120.530">
    <property type="entry name" value="GntR ligand-binding domain-like"/>
    <property type="match status" value="1"/>
</dbReference>
<evidence type="ECO:0000256" key="2">
    <source>
        <dbReference type="ARBA" id="ARBA00023125"/>
    </source>
</evidence>
<dbReference type="Pfam" id="PF00392">
    <property type="entry name" value="GntR"/>
    <property type="match status" value="1"/>
</dbReference>
<dbReference type="RefSeq" id="WP_344753935.1">
    <property type="nucleotide sequence ID" value="NZ_BAABAE010000002.1"/>
</dbReference>
<comment type="caution">
    <text evidence="5">The sequence shown here is derived from an EMBL/GenBank/DDBJ whole genome shotgun (WGS) entry which is preliminary data.</text>
</comment>